<feature type="domain" description="UspA" evidence="3">
    <location>
        <begin position="45"/>
        <end position="177"/>
    </location>
</feature>
<dbReference type="InterPro" id="IPR014729">
    <property type="entry name" value="Rossmann-like_a/b/a_fold"/>
</dbReference>
<evidence type="ECO:0000313" key="5">
    <source>
        <dbReference type="Proteomes" id="UP000030013"/>
    </source>
</evidence>
<dbReference type="PRINTS" id="PR01438">
    <property type="entry name" value="UNVRSLSTRESS"/>
</dbReference>
<feature type="compositionally biased region" description="Basic and acidic residues" evidence="2">
    <location>
        <begin position="1"/>
        <end position="12"/>
    </location>
</feature>
<reference evidence="4 5" key="1">
    <citation type="submission" date="2013-08" db="EMBL/GenBank/DDBJ databases">
        <title>The genome sequence of Knoellia aerolata.</title>
        <authorList>
            <person name="Zhu W."/>
            <person name="Wang G."/>
        </authorList>
    </citation>
    <scope>NUCLEOTIDE SEQUENCE [LARGE SCALE GENOMIC DNA]</scope>
    <source>
        <strain evidence="4 5">DSM 18566</strain>
    </source>
</reference>
<dbReference type="AlphaFoldDB" id="A0A0A0JU56"/>
<feature type="compositionally biased region" description="Polar residues" evidence="2">
    <location>
        <begin position="24"/>
        <end position="41"/>
    </location>
</feature>
<dbReference type="SUPFAM" id="SSF52402">
    <property type="entry name" value="Adenine nucleotide alpha hydrolases-like"/>
    <property type="match status" value="2"/>
</dbReference>
<feature type="domain" description="UspA" evidence="3">
    <location>
        <begin position="188"/>
        <end position="324"/>
    </location>
</feature>
<organism evidence="4 5">
    <name type="scientific">Knoellia aerolata DSM 18566</name>
    <dbReference type="NCBI Taxonomy" id="1385519"/>
    <lineage>
        <taxon>Bacteria</taxon>
        <taxon>Bacillati</taxon>
        <taxon>Actinomycetota</taxon>
        <taxon>Actinomycetes</taxon>
        <taxon>Micrococcales</taxon>
        <taxon>Intrasporangiaceae</taxon>
        <taxon>Knoellia</taxon>
    </lineage>
</organism>
<proteinExistence type="inferred from homology"/>
<dbReference type="Pfam" id="PF00582">
    <property type="entry name" value="Usp"/>
    <property type="match status" value="2"/>
</dbReference>
<feature type="region of interest" description="Disordered" evidence="2">
    <location>
        <begin position="1"/>
        <end position="41"/>
    </location>
</feature>
<dbReference type="STRING" id="1385519.N801_15340"/>
<protein>
    <recommendedName>
        <fullName evidence="3">UspA domain-containing protein</fullName>
    </recommendedName>
</protein>
<dbReference type="PANTHER" id="PTHR46268">
    <property type="entry name" value="STRESS RESPONSE PROTEIN NHAX"/>
    <property type="match status" value="1"/>
</dbReference>
<dbReference type="InterPro" id="IPR006016">
    <property type="entry name" value="UspA"/>
</dbReference>
<evidence type="ECO:0000313" key="4">
    <source>
        <dbReference type="EMBL" id="KGN40244.1"/>
    </source>
</evidence>
<evidence type="ECO:0000256" key="2">
    <source>
        <dbReference type="SAM" id="MobiDB-lite"/>
    </source>
</evidence>
<name>A0A0A0JU56_9MICO</name>
<comment type="caution">
    <text evidence="4">The sequence shown here is derived from an EMBL/GenBank/DDBJ whole genome shotgun (WGS) entry which is preliminary data.</text>
</comment>
<accession>A0A0A0JU56</accession>
<dbReference type="Gene3D" id="3.40.50.620">
    <property type="entry name" value="HUPs"/>
    <property type="match status" value="2"/>
</dbReference>
<dbReference type="eggNOG" id="COG0589">
    <property type="taxonomic scope" value="Bacteria"/>
</dbReference>
<dbReference type="EMBL" id="AVPL01000048">
    <property type="protein sequence ID" value="KGN40244.1"/>
    <property type="molecule type" value="Genomic_DNA"/>
</dbReference>
<keyword evidence="5" id="KW-1185">Reference proteome</keyword>
<dbReference type="InterPro" id="IPR006015">
    <property type="entry name" value="Universal_stress_UspA"/>
</dbReference>
<evidence type="ECO:0000259" key="3">
    <source>
        <dbReference type="Pfam" id="PF00582"/>
    </source>
</evidence>
<dbReference type="PANTHER" id="PTHR46268:SF6">
    <property type="entry name" value="UNIVERSAL STRESS PROTEIN UP12"/>
    <property type="match status" value="1"/>
</dbReference>
<comment type="similarity">
    <text evidence="1">Belongs to the universal stress protein A family.</text>
</comment>
<dbReference type="OrthoDB" id="6174426at2"/>
<dbReference type="Proteomes" id="UP000030013">
    <property type="component" value="Unassembled WGS sequence"/>
</dbReference>
<evidence type="ECO:0000256" key="1">
    <source>
        <dbReference type="ARBA" id="ARBA00008791"/>
    </source>
</evidence>
<gene>
    <name evidence="4" type="ORF">N801_15340</name>
</gene>
<sequence>MEERTSVVRDDGDLPVPARELSAARSTSPVEELMSGTTSPAPKSRIVVGIDGSAHGWAALAWAAEQAAARSMSLHLIHAFAPDIPMLGFGTTDQSSIRSEGERLLATATARAHAVDRGITVTTSLPPGYASRSLVAASHDAALVVLGAVGHGLLSRATIGAVAQQVAAHATCPVVIVGHEGHTEALHHRVVVGVDGSKPSMAALRTAFDHAAQRDAELVVVHAWEAKGPEDPTLQTDSSWPAYEGGLEQAVSREISAMSAEHPAVKVVHHVVRSSPVAALIEAADSADLVVVGARGTGGFPGLHLGSVSNRLLGRTACPLVLVHPRKP</sequence>